<dbReference type="AlphaFoldDB" id="A0A4R6RS20"/>
<proteinExistence type="predicted"/>
<keyword evidence="2" id="KW-1185">Reference proteome</keyword>
<dbReference type="EMBL" id="SNYA01000009">
    <property type="protein sequence ID" value="TDP89514.1"/>
    <property type="molecule type" value="Genomic_DNA"/>
</dbReference>
<evidence type="ECO:0000313" key="1">
    <source>
        <dbReference type="EMBL" id="TDP89514.1"/>
    </source>
</evidence>
<gene>
    <name evidence="1" type="ORF">EDF62_3245</name>
</gene>
<protein>
    <submittedName>
        <fullName evidence="1">Uncharacterized protein</fullName>
    </submittedName>
</protein>
<dbReference type="Proteomes" id="UP000295601">
    <property type="component" value="Unassembled WGS sequence"/>
</dbReference>
<organism evidence="1 2">
    <name type="scientific">Leucobacter luti</name>
    <dbReference type="NCBI Taxonomy" id="340320"/>
    <lineage>
        <taxon>Bacteria</taxon>
        <taxon>Bacillati</taxon>
        <taxon>Actinomycetota</taxon>
        <taxon>Actinomycetes</taxon>
        <taxon>Micrococcales</taxon>
        <taxon>Microbacteriaceae</taxon>
        <taxon>Leucobacter</taxon>
    </lineage>
</organism>
<name>A0A4R6RS20_9MICO</name>
<comment type="caution">
    <text evidence="1">The sequence shown here is derived from an EMBL/GenBank/DDBJ whole genome shotgun (WGS) entry which is preliminary data.</text>
</comment>
<sequence>MNARRTNPYVMQQQSLIATGSNEPDTEYEMSTTERRREFLVGPGEGVALSPDLDSYVDRYERFLDATGLTPADVVASPVVRIPIPQGVKDSHGHPLRWDGVKLDVLWHPFFWLPASVALRAHVLDESGVERVETSEEYLIRVIVQCVSAGLLDVDSGTWLDVPSSYGIDVDSPDVRARLDQWERGASDPLFDQIDLTERFSKCGIDSEMVRDATSQTPLYVFAQWAYTAEHLGRTISDLQEDDRAFVPEPHEQHDQTMKALITAYSGFSGGDLIGETQTRVQVQSMIDALEDPNCDVGQIRAQLLQLSARVHVATKPYLDQVNFAASKAREAA</sequence>
<reference evidence="1 2" key="1">
    <citation type="submission" date="2019-03" db="EMBL/GenBank/DDBJ databases">
        <title>Genomic analyses of the natural microbiome of Caenorhabditis elegans.</title>
        <authorList>
            <person name="Samuel B."/>
        </authorList>
    </citation>
    <scope>NUCLEOTIDE SEQUENCE [LARGE SCALE GENOMIC DNA]</scope>
    <source>
        <strain evidence="1 2">JUb18</strain>
    </source>
</reference>
<evidence type="ECO:0000313" key="2">
    <source>
        <dbReference type="Proteomes" id="UP000295601"/>
    </source>
</evidence>
<accession>A0A4R6RS20</accession>